<name>A0ABS9K2Y6_9RHOO</name>
<proteinExistence type="predicted"/>
<dbReference type="Pfam" id="PF14397">
    <property type="entry name" value="ATPgrasp_ST"/>
    <property type="match status" value="1"/>
</dbReference>
<comment type="caution">
    <text evidence="2">The sequence shown here is derived from an EMBL/GenBank/DDBJ whole genome shotgun (WGS) entry which is preliminary data.</text>
</comment>
<dbReference type="EMBL" id="JAKLTN010000002">
    <property type="protein sequence ID" value="MCG2577434.1"/>
    <property type="molecule type" value="Genomic_DNA"/>
</dbReference>
<dbReference type="RefSeq" id="WP_275710514.1">
    <property type="nucleotide sequence ID" value="NZ_JAKLTN010000002.1"/>
</dbReference>
<gene>
    <name evidence="2" type="ORF">LZ012_10560</name>
</gene>
<keyword evidence="3" id="KW-1185">Reference proteome</keyword>
<sequence length="370" mass="41636">MPLLNRLAEYLQQARRVNTKHGLSPIRQLFEIVRLTRSPGQIGPGDYYSYRLFDPMLSHIDKEQFVGWKVEPRLDALNDRSWHCLGLDKVLMYTLFQHAGIRVPQTQAIYLSGRTRPLAGSIALNSPAALHAWLRNPDNYPFFSKPSASGFGRGAFLADAYDAMNDCILLREGTRIQVIEFEKQFHDIERLGYLFQTPIQADSRLVDSIGKTVSSLRMIVLCDEHEGPVLHRCFWKLPTGNNSHDNYNGGKTGNLAAAIDHDTGRVTRVINGTGLDLVEIERHPDTGVNFATLAVPNWQKVCQFTFDAALTLPKLRFQQWDIALSNDGPLALEVNLFGTGGCDLTQLLYRKGLLDDTMRAFLARHSISIN</sequence>
<organism evidence="2 3">
    <name type="scientific">Dechloromonas hankyongensis</name>
    <dbReference type="NCBI Taxonomy" id="2908002"/>
    <lineage>
        <taxon>Bacteria</taxon>
        <taxon>Pseudomonadati</taxon>
        <taxon>Pseudomonadota</taxon>
        <taxon>Betaproteobacteria</taxon>
        <taxon>Rhodocyclales</taxon>
        <taxon>Azonexaceae</taxon>
        <taxon>Dechloromonas</taxon>
    </lineage>
</organism>
<dbReference type="SUPFAM" id="SSF56059">
    <property type="entry name" value="Glutathione synthetase ATP-binding domain-like"/>
    <property type="match status" value="1"/>
</dbReference>
<evidence type="ECO:0000259" key="1">
    <source>
        <dbReference type="Pfam" id="PF14397"/>
    </source>
</evidence>
<evidence type="ECO:0000313" key="3">
    <source>
        <dbReference type="Proteomes" id="UP001165384"/>
    </source>
</evidence>
<dbReference type="InterPro" id="IPR039523">
    <property type="entry name" value="RimK-rel_E_lig_ATP-grasp"/>
</dbReference>
<accession>A0ABS9K2Y6</accession>
<evidence type="ECO:0000313" key="2">
    <source>
        <dbReference type="EMBL" id="MCG2577434.1"/>
    </source>
</evidence>
<feature type="domain" description="Alpha-L-glutamate ligase-related protein ATP-grasp" evidence="1">
    <location>
        <begin position="77"/>
        <end position="355"/>
    </location>
</feature>
<reference evidence="2" key="1">
    <citation type="submission" date="2022-01" db="EMBL/GenBank/DDBJ databases">
        <authorList>
            <person name="Jo J.-H."/>
            <person name="Im W.-T."/>
        </authorList>
    </citation>
    <scope>NUCLEOTIDE SEQUENCE</scope>
    <source>
        <strain evidence="2">XY25</strain>
    </source>
</reference>
<protein>
    <recommendedName>
        <fullName evidence="1">Alpha-L-glutamate ligase-related protein ATP-grasp domain-containing protein</fullName>
    </recommendedName>
</protein>
<dbReference type="Proteomes" id="UP001165384">
    <property type="component" value="Unassembled WGS sequence"/>
</dbReference>